<dbReference type="Proteomes" id="UP000692954">
    <property type="component" value="Unassembled WGS sequence"/>
</dbReference>
<evidence type="ECO:0000313" key="4">
    <source>
        <dbReference type="EMBL" id="CAD8055041.1"/>
    </source>
</evidence>
<evidence type="ECO:0000256" key="3">
    <source>
        <dbReference type="PROSITE-ProRule" id="PRU00259"/>
    </source>
</evidence>
<evidence type="ECO:0000256" key="1">
    <source>
        <dbReference type="ARBA" id="ARBA00022448"/>
    </source>
</evidence>
<sequence>MDQESNEILEWRQDDNDIEILKGIDELKKLLPKNLASKVYQKFVDQIDKSFNAPVGIKELDIKKLESEDCFNIYKGLSTLRKLLLQNPDDDKLNKIIQADKNLVPKIIKLVESSEMQLIKYESVYTLLILINNQYFQKQIINNNGIKVLLDQLKSPHLQISTQACTALGNLALDYQNSIIIQKNGAVELILNILQQLKEPRHIELFCWSLNNIMLISTTDIQKDTIDKAFITLCNLINKHDDELTLLGCFKIFQQSLHFTKENYKILIQSQAIDNLLKLALSQNKKISKASFDLISGLLQSNIELLDQNLSKKCLNLMNKLLHHQQKAIDKESVYFSILSFCNGNENQQIMLCKNNTMITQIIKFVKDNKSDEAREIISILALFSQTKNLEIIQSLIKEGIVQVLIQGLQIDDEDEKEELIKALQNILKIYKQISKQKLLNKKQIEAIKKLPNNKSKTIKSLLKQLFLLLE</sequence>
<organism evidence="4 5">
    <name type="scientific">Paramecium sonneborni</name>
    <dbReference type="NCBI Taxonomy" id="65129"/>
    <lineage>
        <taxon>Eukaryota</taxon>
        <taxon>Sar</taxon>
        <taxon>Alveolata</taxon>
        <taxon>Ciliophora</taxon>
        <taxon>Intramacronucleata</taxon>
        <taxon>Oligohymenophorea</taxon>
        <taxon>Peniculida</taxon>
        <taxon>Parameciidae</taxon>
        <taxon>Paramecium</taxon>
    </lineage>
</organism>
<feature type="repeat" description="ARM" evidence="3">
    <location>
        <begin position="144"/>
        <end position="186"/>
    </location>
</feature>
<dbReference type="GO" id="GO:0015031">
    <property type="term" value="P:protein transport"/>
    <property type="evidence" value="ECO:0007669"/>
    <property type="project" value="UniProtKB-KW"/>
</dbReference>
<dbReference type="Pfam" id="PF00514">
    <property type="entry name" value="Arm"/>
    <property type="match status" value="1"/>
</dbReference>
<dbReference type="PROSITE" id="PS50176">
    <property type="entry name" value="ARM_REPEAT"/>
    <property type="match status" value="1"/>
</dbReference>
<gene>
    <name evidence="4" type="ORF">PSON_ATCC_30995.1.T0090016</name>
</gene>
<evidence type="ECO:0000256" key="2">
    <source>
        <dbReference type="ARBA" id="ARBA00022927"/>
    </source>
</evidence>
<keyword evidence="5" id="KW-1185">Reference proteome</keyword>
<accession>A0A8S1KKX4</accession>
<keyword evidence="1" id="KW-0813">Transport</keyword>
<dbReference type="InterPro" id="IPR000225">
    <property type="entry name" value="Armadillo"/>
</dbReference>
<comment type="caution">
    <text evidence="4">The sequence shown here is derived from an EMBL/GenBank/DDBJ whole genome shotgun (WGS) entry which is preliminary data.</text>
</comment>
<name>A0A8S1KKX4_9CILI</name>
<dbReference type="OrthoDB" id="29145at2759"/>
<dbReference type="SMART" id="SM00185">
    <property type="entry name" value="ARM"/>
    <property type="match status" value="5"/>
</dbReference>
<evidence type="ECO:0000313" key="5">
    <source>
        <dbReference type="Proteomes" id="UP000692954"/>
    </source>
</evidence>
<proteinExistence type="predicted"/>
<dbReference type="EMBL" id="CAJJDN010000009">
    <property type="protein sequence ID" value="CAD8055041.1"/>
    <property type="molecule type" value="Genomic_DNA"/>
</dbReference>
<dbReference type="AlphaFoldDB" id="A0A8S1KKX4"/>
<protein>
    <submittedName>
        <fullName evidence="4">Uncharacterized protein</fullName>
    </submittedName>
</protein>
<keyword evidence="2" id="KW-0653">Protein transport</keyword>
<dbReference type="PANTHER" id="PTHR23316">
    <property type="entry name" value="IMPORTIN ALPHA"/>
    <property type="match status" value="1"/>
</dbReference>
<reference evidence="4" key="1">
    <citation type="submission" date="2021-01" db="EMBL/GenBank/DDBJ databases">
        <authorList>
            <consortium name="Genoscope - CEA"/>
            <person name="William W."/>
        </authorList>
    </citation>
    <scope>NUCLEOTIDE SEQUENCE</scope>
</reference>